<accession>A0ABW9RYI1</accession>
<gene>
    <name evidence="2" type="ORF">E1163_27730</name>
</gene>
<dbReference type="InterPro" id="IPR026444">
    <property type="entry name" value="Secre_tail"/>
</dbReference>
<keyword evidence="3" id="KW-1185">Reference proteome</keyword>
<name>A0ABW9RYI1_9BACT</name>
<reference evidence="2 3" key="1">
    <citation type="submission" date="2019-02" db="EMBL/GenBank/DDBJ databases">
        <authorList>
            <person name="Goldberg S.R."/>
            <person name="Haltli B.A."/>
            <person name="Correa H."/>
            <person name="Russell K.G."/>
        </authorList>
    </citation>
    <scope>NUCLEOTIDE SEQUENCE [LARGE SCALE GENOMIC DNA]</scope>
    <source>
        <strain evidence="2 3">JCM 16186</strain>
    </source>
</reference>
<organism evidence="2 3">
    <name type="scientific">Fulvivirga kasyanovii</name>
    <dbReference type="NCBI Taxonomy" id="396812"/>
    <lineage>
        <taxon>Bacteria</taxon>
        <taxon>Pseudomonadati</taxon>
        <taxon>Bacteroidota</taxon>
        <taxon>Cytophagia</taxon>
        <taxon>Cytophagales</taxon>
        <taxon>Fulvivirgaceae</taxon>
        <taxon>Fulvivirga</taxon>
    </lineage>
</organism>
<evidence type="ECO:0000259" key="1">
    <source>
        <dbReference type="Pfam" id="PF18962"/>
    </source>
</evidence>
<sequence>MALIIMTRILFTLTLLLSGGLCFGQNQLTTLISPAGGSYKHGSLKILWTIGEITGGRAKVNNLQVIQGFIQPKSITTVTGIDKDLGAKLLNVYPNPADEFLNIVHDGTTNDLQYKLFDSQGILMETWVAENALQIKVLDISNYSPGIYLLIVESQSLKQNMKYKIIKAHTHE</sequence>
<dbReference type="EMBL" id="SMLW01000672">
    <property type="protein sequence ID" value="MTI28781.1"/>
    <property type="molecule type" value="Genomic_DNA"/>
</dbReference>
<dbReference type="NCBIfam" id="TIGR04183">
    <property type="entry name" value="Por_Secre_tail"/>
    <property type="match status" value="1"/>
</dbReference>
<dbReference type="RefSeq" id="WP_155176642.1">
    <property type="nucleotide sequence ID" value="NZ_BAAAFL010000012.1"/>
</dbReference>
<feature type="domain" description="Secretion system C-terminal sorting" evidence="1">
    <location>
        <begin position="92"/>
        <end position="162"/>
    </location>
</feature>
<comment type="caution">
    <text evidence="2">The sequence shown here is derived from an EMBL/GenBank/DDBJ whole genome shotgun (WGS) entry which is preliminary data.</text>
</comment>
<evidence type="ECO:0000313" key="3">
    <source>
        <dbReference type="Proteomes" id="UP000798808"/>
    </source>
</evidence>
<dbReference type="Proteomes" id="UP000798808">
    <property type="component" value="Unassembled WGS sequence"/>
</dbReference>
<protein>
    <submittedName>
        <fullName evidence="2">T9SS type A sorting domain-containing protein</fullName>
    </submittedName>
</protein>
<proteinExistence type="predicted"/>
<dbReference type="Pfam" id="PF18962">
    <property type="entry name" value="Por_Secre_tail"/>
    <property type="match status" value="1"/>
</dbReference>
<evidence type="ECO:0000313" key="2">
    <source>
        <dbReference type="EMBL" id="MTI28781.1"/>
    </source>
</evidence>